<keyword evidence="2" id="KW-1185">Reference proteome</keyword>
<dbReference type="EMBL" id="JARKNE010000001">
    <property type="protein sequence ID" value="KAK5846032.1"/>
    <property type="molecule type" value="Genomic_DNA"/>
</dbReference>
<organism evidence="1 2">
    <name type="scientific">Gossypium arboreum</name>
    <name type="common">Tree cotton</name>
    <name type="synonym">Gossypium nanking</name>
    <dbReference type="NCBI Taxonomy" id="29729"/>
    <lineage>
        <taxon>Eukaryota</taxon>
        <taxon>Viridiplantae</taxon>
        <taxon>Streptophyta</taxon>
        <taxon>Embryophyta</taxon>
        <taxon>Tracheophyta</taxon>
        <taxon>Spermatophyta</taxon>
        <taxon>Magnoliopsida</taxon>
        <taxon>eudicotyledons</taxon>
        <taxon>Gunneridae</taxon>
        <taxon>Pentapetalae</taxon>
        <taxon>rosids</taxon>
        <taxon>malvids</taxon>
        <taxon>Malvales</taxon>
        <taxon>Malvaceae</taxon>
        <taxon>Malvoideae</taxon>
        <taxon>Gossypium</taxon>
    </lineage>
</organism>
<proteinExistence type="predicted"/>
<comment type="caution">
    <text evidence="1">The sequence shown here is derived from an EMBL/GenBank/DDBJ whole genome shotgun (WGS) entry which is preliminary data.</text>
</comment>
<name>A0ABR0R4D4_GOSAR</name>
<accession>A0ABR0R4D4</accession>
<gene>
    <name evidence="1" type="ORF">PVK06_002298</name>
</gene>
<protein>
    <submittedName>
        <fullName evidence="1">Uncharacterized protein</fullName>
    </submittedName>
</protein>
<evidence type="ECO:0000313" key="1">
    <source>
        <dbReference type="EMBL" id="KAK5846032.1"/>
    </source>
</evidence>
<sequence>MEVEKEKGEFPKQLEDRYKWLEEKFKALESVDYQCGMDAKKLSLVLDLMLPSKFKIPEFEKYNRTSYPEAHITMFSRRMTGQFDWGCGQMVQSAESYPSQIMEGLSTALREAIRSCDKYSI</sequence>
<dbReference type="Proteomes" id="UP001358586">
    <property type="component" value="Chromosome 1"/>
</dbReference>
<evidence type="ECO:0000313" key="2">
    <source>
        <dbReference type="Proteomes" id="UP001358586"/>
    </source>
</evidence>
<reference evidence="1 2" key="1">
    <citation type="submission" date="2023-03" db="EMBL/GenBank/DDBJ databases">
        <title>WGS of Gossypium arboreum.</title>
        <authorList>
            <person name="Yu D."/>
        </authorList>
    </citation>
    <scope>NUCLEOTIDE SEQUENCE [LARGE SCALE GENOMIC DNA]</scope>
    <source>
        <tissue evidence="1">Leaf</tissue>
    </source>
</reference>